<dbReference type="InterPro" id="IPR000246">
    <property type="entry name" value="Peptidase_T2"/>
</dbReference>
<feature type="region of interest" description="Disordered" evidence="3">
    <location>
        <begin position="224"/>
        <end position="293"/>
    </location>
</feature>
<reference evidence="4 5" key="1">
    <citation type="submission" date="2017-05" db="EMBL/GenBank/DDBJ databases">
        <title>Draft genome sequence of Elsinoe australis.</title>
        <authorList>
            <person name="Cheng Q."/>
        </authorList>
    </citation>
    <scope>NUCLEOTIDE SEQUENCE [LARGE SCALE GENOMIC DNA]</scope>
    <source>
        <strain evidence="4 5">NL1</strain>
    </source>
</reference>
<feature type="compositionally biased region" description="Low complexity" evidence="3">
    <location>
        <begin position="245"/>
        <end position="263"/>
    </location>
</feature>
<dbReference type="Proteomes" id="UP000243723">
    <property type="component" value="Unassembled WGS sequence"/>
</dbReference>
<comment type="caution">
    <text evidence="4">The sequence shown here is derived from an EMBL/GenBank/DDBJ whole genome shotgun (WGS) entry which is preliminary data.</text>
</comment>
<feature type="region of interest" description="Disordered" evidence="3">
    <location>
        <begin position="360"/>
        <end position="398"/>
    </location>
</feature>
<evidence type="ECO:0000256" key="2">
    <source>
        <dbReference type="PIRSR" id="PIRSR600246-3"/>
    </source>
</evidence>
<keyword evidence="5" id="KW-1185">Reference proteome</keyword>
<feature type="site" description="Cleavage; by autolysis" evidence="2">
    <location>
        <begin position="427"/>
        <end position="428"/>
    </location>
</feature>
<evidence type="ECO:0000256" key="1">
    <source>
        <dbReference type="PIRSR" id="PIRSR600246-1"/>
    </source>
</evidence>
<evidence type="ECO:0008006" key="6">
    <source>
        <dbReference type="Google" id="ProtNLM"/>
    </source>
</evidence>
<dbReference type="GO" id="GO:0005737">
    <property type="term" value="C:cytoplasm"/>
    <property type="evidence" value="ECO:0007669"/>
    <property type="project" value="TreeGrafter"/>
</dbReference>
<dbReference type="FunFam" id="3.60.20.30:FF:000007">
    <property type="entry name" value="Similar to threonine aspartase"/>
    <property type="match status" value="1"/>
</dbReference>
<dbReference type="InterPro" id="IPR037464">
    <property type="entry name" value="Taspase1"/>
</dbReference>
<sequence length="611" mass="65269">MFYAKRSQKGGNVPCIFVHAGAGYHSEQNEHIHLKACNDAAEVAMTVLRAGGCAVDAVEIAIKVLEDREITNAGYGSNLSLDGVVECDAVVVDHLGRSGACGAVAQIKNPISLARVILDRSMEQLSLRRVPPNLLVGQGAADFASEIGIPIVPHQILVSPAAGERWARWKLDLVNARKKDDSSSALSSPSPALYRSDSRITRQAEANEQLRREHTEAMKSRFWNEAQPASPPPLDDPTGSSTSDSKPGSRLSASSSASSPFPSMMEDQECLDPDTGVCRDPSPGLPLYSSRHATGADMSSSQLWRAPTHQDQVFITAHAPRTDVEMSDVDEDEGDGHGEQDSSGPKLAGAGVRRTMAWHDGSTESDSTTTSLELPSITPSPPAESSRKFDPRHIPLSDEGERVHNSWRIPTPERQYQNRTTEDHITDTVGAIAIDKYGQIACGASSGGIGMKHRGRIGPAALVGVGAAVVPTDQDDRDRTCVAAVTSGTGEHMATTMAATMFAERVYSGVKKVRGGGLAECEDDDEIIKSVVEREFMDHPGVINSNSSGAIGVLCVKRTVDGVNLHFAHNTDSFAIASQQGNEPKPVCTMSRSRGNGQVAIGGRSIRTRKR</sequence>
<evidence type="ECO:0000313" key="4">
    <source>
        <dbReference type="EMBL" id="PSK42056.1"/>
    </source>
</evidence>
<dbReference type="CDD" id="cd04514">
    <property type="entry name" value="Taspase1_like"/>
    <property type="match status" value="2"/>
</dbReference>
<dbReference type="SUPFAM" id="SSF56235">
    <property type="entry name" value="N-terminal nucleophile aminohydrolases (Ntn hydrolases)"/>
    <property type="match status" value="1"/>
</dbReference>
<dbReference type="PANTHER" id="PTHR10188">
    <property type="entry name" value="L-ASPARAGINASE"/>
    <property type="match status" value="1"/>
</dbReference>
<accession>A0A2P7Z1F9</accession>
<dbReference type="STRING" id="40998.A0A2P7Z1F9"/>
<dbReference type="Pfam" id="PF01112">
    <property type="entry name" value="Asparaginase_2"/>
    <property type="match status" value="2"/>
</dbReference>
<dbReference type="GO" id="GO:0004298">
    <property type="term" value="F:threonine-type endopeptidase activity"/>
    <property type="evidence" value="ECO:0007669"/>
    <property type="project" value="InterPro"/>
</dbReference>
<organism evidence="4 5">
    <name type="scientific">Elsinoe australis</name>
    <dbReference type="NCBI Taxonomy" id="40998"/>
    <lineage>
        <taxon>Eukaryota</taxon>
        <taxon>Fungi</taxon>
        <taxon>Dikarya</taxon>
        <taxon>Ascomycota</taxon>
        <taxon>Pezizomycotina</taxon>
        <taxon>Dothideomycetes</taxon>
        <taxon>Dothideomycetidae</taxon>
        <taxon>Myriangiales</taxon>
        <taxon>Elsinoaceae</taxon>
        <taxon>Elsinoe</taxon>
    </lineage>
</organism>
<feature type="compositionally biased region" description="Basic and acidic residues" evidence="3">
    <location>
        <begin position="385"/>
        <end position="398"/>
    </location>
</feature>
<evidence type="ECO:0000313" key="5">
    <source>
        <dbReference type="Proteomes" id="UP000243723"/>
    </source>
</evidence>
<gene>
    <name evidence="4" type="ORF">B9Z65_3970</name>
</gene>
<dbReference type="AlphaFoldDB" id="A0A2P7Z1F9"/>
<feature type="compositionally biased region" description="Low complexity" evidence="3">
    <location>
        <begin position="364"/>
        <end position="374"/>
    </location>
</feature>
<proteinExistence type="predicted"/>
<dbReference type="OrthoDB" id="77601at2759"/>
<dbReference type="PANTHER" id="PTHR10188:SF8">
    <property type="entry name" value="THREONINE ASPARTASE 1"/>
    <property type="match status" value="1"/>
</dbReference>
<feature type="region of interest" description="Disordered" evidence="3">
    <location>
        <begin position="320"/>
        <end position="348"/>
    </location>
</feature>
<feature type="compositionally biased region" description="Acidic residues" evidence="3">
    <location>
        <begin position="325"/>
        <end position="334"/>
    </location>
</feature>
<evidence type="ECO:0000256" key="3">
    <source>
        <dbReference type="SAM" id="MobiDB-lite"/>
    </source>
</evidence>
<dbReference type="Gene3D" id="3.60.20.30">
    <property type="entry name" value="(Glycosyl)asparaginase"/>
    <property type="match status" value="1"/>
</dbReference>
<feature type="compositionally biased region" description="Low complexity" evidence="3">
    <location>
        <begin position="183"/>
        <end position="193"/>
    </location>
</feature>
<dbReference type="InterPro" id="IPR029055">
    <property type="entry name" value="Ntn_hydrolases_N"/>
</dbReference>
<dbReference type="EMBL" id="NHZQ01000335">
    <property type="protein sequence ID" value="PSK42056.1"/>
    <property type="molecule type" value="Genomic_DNA"/>
</dbReference>
<protein>
    <recommendedName>
        <fullName evidence="6">N-terminal nucleophile aminohydrolase</fullName>
    </recommendedName>
</protein>
<name>A0A2P7Z1F9_9PEZI</name>
<feature type="region of interest" description="Disordered" evidence="3">
    <location>
        <begin position="180"/>
        <end position="201"/>
    </location>
</feature>
<dbReference type="GO" id="GO:0051604">
    <property type="term" value="P:protein maturation"/>
    <property type="evidence" value="ECO:0007669"/>
    <property type="project" value="TreeGrafter"/>
</dbReference>
<feature type="active site" description="Nucleophile" evidence="1">
    <location>
        <position position="428"/>
    </location>
</feature>